<sequence>MKLHNCMLILSALQHSEGKYTMKFIHPTAYMPSESSGFCVLHHEHSSPCLWWTSRVSARFGKRVWLEVPDFQNLAIGNASSSTDFLLFTFMPTHAFPLLFTLTISGVGRRTT</sequence>
<protein>
    <submittedName>
        <fullName evidence="1">Uncharacterized protein</fullName>
    </submittedName>
</protein>
<organism evidence="1 2">
    <name type="scientific">Pipistrellus nathusii</name>
    <name type="common">Nathusius' pipistrelle</name>
    <dbReference type="NCBI Taxonomy" id="59473"/>
    <lineage>
        <taxon>Eukaryota</taxon>
        <taxon>Metazoa</taxon>
        <taxon>Chordata</taxon>
        <taxon>Craniata</taxon>
        <taxon>Vertebrata</taxon>
        <taxon>Euteleostomi</taxon>
        <taxon>Mammalia</taxon>
        <taxon>Eutheria</taxon>
        <taxon>Laurasiatheria</taxon>
        <taxon>Chiroptera</taxon>
        <taxon>Yangochiroptera</taxon>
        <taxon>Vespertilionidae</taxon>
        <taxon>Pipistrellus</taxon>
    </lineage>
</organism>
<accession>A0ABP0A9E9</accession>
<evidence type="ECO:0000313" key="2">
    <source>
        <dbReference type="Proteomes" id="UP001314169"/>
    </source>
</evidence>
<reference evidence="1" key="1">
    <citation type="submission" date="2023-12" db="EMBL/GenBank/DDBJ databases">
        <authorList>
            <person name="Brown T."/>
        </authorList>
    </citation>
    <scope>NUCLEOTIDE SEQUENCE</scope>
</reference>
<gene>
    <name evidence="1" type="ORF">MPIPNATIZW_LOCUS14700</name>
</gene>
<dbReference type="Proteomes" id="UP001314169">
    <property type="component" value="Chromosome 5"/>
</dbReference>
<keyword evidence="2" id="KW-1185">Reference proteome</keyword>
<proteinExistence type="predicted"/>
<name>A0ABP0A9E9_PIPNA</name>
<evidence type="ECO:0000313" key="1">
    <source>
        <dbReference type="EMBL" id="CAK6446394.1"/>
    </source>
</evidence>
<dbReference type="EMBL" id="OY882862">
    <property type="protein sequence ID" value="CAK6446394.1"/>
    <property type="molecule type" value="Genomic_DNA"/>
</dbReference>